<dbReference type="SUPFAM" id="SSF55874">
    <property type="entry name" value="ATPase domain of HSP90 chaperone/DNA topoisomerase II/histidine kinase"/>
    <property type="match status" value="1"/>
</dbReference>
<dbReference type="InterPro" id="IPR033463">
    <property type="entry name" value="sCache_3"/>
</dbReference>
<keyword evidence="17" id="KW-1185">Reference proteome</keyword>
<dbReference type="PANTHER" id="PTHR44936:SF9">
    <property type="entry name" value="SENSOR PROTEIN CREC"/>
    <property type="match status" value="1"/>
</dbReference>
<evidence type="ECO:0000256" key="10">
    <source>
        <dbReference type="ARBA" id="ARBA00022840"/>
    </source>
</evidence>
<dbReference type="SUPFAM" id="SSF55785">
    <property type="entry name" value="PYP-like sensor domain (PAS domain)"/>
    <property type="match status" value="1"/>
</dbReference>
<keyword evidence="8" id="KW-0547">Nucleotide-binding</keyword>
<dbReference type="Pfam" id="PF17203">
    <property type="entry name" value="sCache_3_2"/>
    <property type="match status" value="1"/>
</dbReference>
<dbReference type="SUPFAM" id="SSF103190">
    <property type="entry name" value="Sensory domain-like"/>
    <property type="match status" value="1"/>
</dbReference>
<accession>A0ABV7A8X0</accession>
<evidence type="ECO:0000313" key="16">
    <source>
        <dbReference type="EMBL" id="MFC2949313.1"/>
    </source>
</evidence>
<dbReference type="InterPro" id="IPR016120">
    <property type="entry name" value="Sig_transdc_His_kin_SpoOB"/>
</dbReference>
<evidence type="ECO:0000256" key="6">
    <source>
        <dbReference type="ARBA" id="ARBA00022679"/>
    </source>
</evidence>
<comment type="caution">
    <text evidence="16">The sequence shown here is derived from an EMBL/GenBank/DDBJ whole genome shotgun (WGS) entry which is preliminary data.</text>
</comment>
<gene>
    <name evidence="16" type="ORF">ACFODW_13405</name>
</gene>
<keyword evidence="6" id="KW-0808">Transferase</keyword>
<reference evidence="17" key="1">
    <citation type="journal article" date="2019" name="Int. J. Syst. Evol. Microbiol.">
        <title>The Global Catalogue of Microorganisms (GCM) 10K type strain sequencing project: providing services to taxonomists for standard genome sequencing and annotation.</title>
        <authorList>
            <consortium name="The Broad Institute Genomics Platform"/>
            <consortium name="The Broad Institute Genome Sequencing Center for Infectious Disease"/>
            <person name="Wu L."/>
            <person name="Ma J."/>
        </authorList>
    </citation>
    <scope>NUCLEOTIDE SEQUENCE [LARGE SCALE GENOMIC DNA]</scope>
    <source>
        <strain evidence="17">KCTC 13193</strain>
    </source>
</reference>
<dbReference type="PRINTS" id="PR00344">
    <property type="entry name" value="BCTRLSENSOR"/>
</dbReference>
<keyword evidence="11 14" id="KW-1133">Transmembrane helix</keyword>
<dbReference type="GO" id="GO:0005524">
    <property type="term" value="F:ATP binding"/>
    <property type="evidence" value="ECO:0007669"/>
    <property type="project" value="UniProtKB-KW"/>
</dbReference>
<keyword evidence="4" id="KW-1003">Cell membrane</keyword>
<feature type="transmembrane region" description="Helical" evidence="14">
    <location>
        <begin position="188"/>
        <end position="210"/>
    </location>
</feature>
<evidence type="ECO:0000256" key="1">
    <source>
        <dbReference type="ARBA" id="ARBA00000085"/>
    </source>
</evidence>
<dbReference type="InterPro" id="IPR004358">
    <property type="entry name" value="Sig_transdc_His_kin-like_C"/>
</dbReference>
<dbReference type="InterPro" id="IPR000014">
    <property type="entry name" value="PAS"/>
</dbReference>
<sequence length="551" mass="60915">MAQHTNDGFLQSNNPGGRLSLRAKMIGLISLLLIGVFVIFAMFLYPFISDTMEEQIGKRALSVAQSVAHIPELADAFERDEPAAVIQDIVDPIREETGAEFIVVGNEDGIRYSHPNPDRIGEEMIGGDNDRALNEGESYTSRSIGSLGLSIRGKVPLRNEAGDIIGVVSVGFLDSEIRETVWDQSKPLWVALISIILLGIAGAIAIAHYLKKLLSDMEPEEISHLLLQKEAILQSTHEGIVAVDQSGLVTMMNAAARRIVLGDEKQADHVYGRPVQEIIPETRLHRVLHHGERHHDEEMVLSGNIVLVNRMPVYDRETIAGAVSTIRRKTELEHVTKELLQVKQYANAQRAQAHEFSNKLYIILGLLQLNQTQEAIDFIKQEKNIQNEWSAFLTQHVADPMVHGLLQGKYNQANELGVRMEIDPGSQLTHRLYGKKRTAFVTALGNLLENAIEAVEAVPEARERMVSVFLTDMGDDVVAEVEDTGAGIAEEDIDKLFQQGFTRKQNVHRGTGLALSKQLVQEAGGEILLEEGEYGGACFVVTIPKEGIQDE</sequence>
<dbReference type="Pfam" id="PF00989">
    <property type="entry name" value="PAS"/>
    <property type="match status" value="1"/>
</dbReference>
<dbReference type="InterPro" id="IPR005467">
    <property type="entry name" value="His_kinase_dom"/>
</dbReference>
<keyword evidence="9" id="KW-0418">Kinase</keyword>
<feature type="domain" description="Histidine kinase" evidence="15">
    <location>
        <begin position="351"/>
        <end position="547"/>
    </location>
</feature>
<evidence type="ECO:0000256" key="7">
    <source>
        <dbReference type="ARBA" id="ARBA00022692"/>
    </source>
</evidence>
<keyword evidence="13 14" id="KW-0472">Membrane</keyword>
<dbReference type="EC" id="2.7.13.3" evidence="3"/>
<dbReference type="InterPro" id="IPR003594">
    <property type="entry name" value="HATPase_dom"/>
</dbReference>
<dbReference type="PROSITE" id="PS50109">
    <property type="entry name" value="HIS_KIN"/>
    <property type="match status" value="1"/>
</dbReference>
<evidence type="ECO:0000256" key="4">
    <source>
        <dbReference type="ARBA" id="ARBA00022475"/>
    </source>
</evidence>
<dbReference type="CDD" id="cd18773">
    <property type="entry name" value="PDC1_HK_sensor"/>
    <property type="match status" value="1"/>
</dbReference>
<dbReference type="InterPro" id="IPR035965">
    <property type="entry name" value="PAS-like_dom_sf"/>
</dbReference>
<dbReference type="Pfam" id="PF02518">
    <property type="entry name" value="HATPase_c"/>
    <property type="match status" value="1"/>
</dbReference>
<organism evidence="16 17">
    <name type="scientific">Virgibacillus sediminis</name>
    <dbReference type="NCBI Taxonomy" id="202260"/>
    <lineage>
        <taxon>Bacteria</taxon>
        <taxon>Bacillati</taxon>
        <taxon>Bacillota</taxon>
        <taxon>Bacilli</taxon>
        <taxon>Bacillales</taxon>
        <taxon>Bacillaceae</taxon>
        <taxon>Virgibacillus</taxon>
    </lineage>
</organism>
<protein>
    <recommendedName>
        <fullName evidence="3">histidine kinase</fullName>
        <ecNumber evidence="3">2.7.13.3</ecNumber>
    </recommendedName>
</protein>
<dbReference type="InterPro" id="IPR029151">
    <property type="entry name" value="Sensor-like_sf"/>
</dbReference>
<dbReference type="Proteomes" id="UP001595387">
    <property type="component" value="Unassembled WGS sequence"/>
</dbReference>
<comment type="catalytic activity">
    <reaction evidence="1">
        <text>ATP + protein L-histidine = ADP + protein N-phospho-L-histidine.</text>
        <dbReference type="EC" id="2.7.13.3"/>
    </reaction>
</comment>
<evidence type="ECO:0000256" key="5">
    <source>
        <dbReference type="ARBA" id="ARBA00022553"/>
    </source>
</evidence>
<dbReference type="Gene3D" id="1.10.287.130">
    <property type="match status" value="1"/>
</dbReference>
<evidence type="ECO:0000256" key="9">
    <source>
        <dbReference type="ARBA" id="ARBA00022777"/>
    </source>
</evidence>
<dbReference type="RefSeq" id="WP_390307278.1">
    <property type="nucleotide sequence ID" value="NZ_JBHRRZ010000035.1"/>
</dbReference>
<evidence type="ECO:0000256" key="3">
    <source>
        <dbReference type="ARBA" id="ARBA00012438"/>
    </source>
</evidence>
<dbReference type="InterPro" id="IPR050980">
    <property type="entry name" value="2C_sensor_his_kinase"/>
</dbReference>
<keyword evidence="10 16" id="KW-0067">ATP-binding</keyword>
<evidence type="ECO:0000256" key="11">
    <source>
        <dbReference type="ARBA" id="ARBA00022989"/>
    </source>
</evidence>
<dbReference type="EMBL" id="JBHRRZ010000035">
    <property type="protein sequence ID" value="MFC2949313.1"/>
    <property type="molecule type" value="Genomic_DNA"/>
</dbReference>
<dbReference type="SMART" id="SM00091">
    <property type="entry name" value="PAS"/>
    <property type="match status" value="1"/>
</dbReference>
<comment type="subcellular location">
    <subcellularLocation>
        <location evidence="2">Cell membrane</location>
        <topology evidence="2">Multi-pass membrane protein</topology>
    </subcellularLocation>
</comment>
<dbReference type="CDD" id="cd16915">
    <property type="entry name" value="HATPase_DpiB-CitA-like"/>
    <property type="match status" value="1"/>
</dbReference>
<evidence type="ECO:0000259" key="15">
    <source>
        <dbReference type="PROSITE" id="PS50109"/>
    </source>
</evidence>
<feature type="transmembrane region" description="Helical" evidence="14">
    <location>
        <begin position="25"/>
        <end position="48"/>
    </location>
</feature>
<keyword evidence="12" id="KW-0902">Two-component regulatory system</keyword>
<name>A0ABV7A8X0_9BACI</name>
<dbReference type="PANTHER" id="PTHR44936">
    <property type="entry name" value="SENSOR PROTEIN CREC"/>
    <property type="match status" value="1"/>
</dbReference>
<dbReference type="Gene3D" id="3.30.450.20">
    <property type="entry name" value="PAS domain"/>
    <property type="match status" value="2"/>
</dbReference>
<dbReference type="InterPro" id="IPR036890">
    <property type="entry name" value="HATPase_C_sf"/>
</dbReference>
<evidence type="ECO:0000256" key="8">
    <source>
        <dbReference type="ARBA" id="ARBA00022741"/>
    </source>
</evidence>
<keyword evidence="7 14" id="KW-0812">Transmembrane</keyword>
<dbReference type="InterPro" id="IPR013767">
    <property type="entry name" value="PAS_fold"/>
</dbReference>
<evidence type="ECO:0000256" key="13">
    <source>
        <dbReference type="ARBA" id="ARBA00023136"/>
    </source>
</evidence>
<proteinExistence type="predicted"/>
<dbReference type="SMART" id="SM00387">
    <property type="entry name" value="HATPase_c"/>
    <property type="match status" value="1"/>
</dbReference>
<evidence type="ECO:0000256" key="14">
    <source>
        <dbReference type="SAM" id="Phobius"/>
    </source>
</evidence>
<dbReference type="SUPFAM" id="SSF55890">
    <property type="entry name" value="Sporulation response regulatory protein Spo0B"/>
    <property type="match status" value="1"/>
</dbReference>
<dbReference type="Gene3D" id="3.30.565.10">
    <property type="entry name" value="Histidine kinase-like ATPase, C-terminal domain"/>
    <property type="match status" value="1"/>
</dbReference>
<keyword evidence="5" id="KW-0597">Phosphoprotein</keyword>
<evidence type="ECO:0000313" key="17">
    <source>
        <dbReference type="Proteomes" id="UP001595387"/>
    </source>
</evidence>
<evidence type="ECO:0000256" key="2">
    <source>
        <dbReference type="ARBA" id="ARBA00004651"/>
    </source>
</evidence>
<evidence type="ECO:0000256" key="12">
    <source>
        <dbReference type="ARBA" id="ARBA00023012"/>
    </source>
</evidence>